<dbReference type="EMBL" id="HE575323">
    <property type="protein sequence ID" value="CCC93742.1"/>
    <property type="molecule type" value="Genomic_DNA"/>
</dbReference>
<organism evidence="2">
    <name type="scientific">Trypanosoma congolense (strain IL3000)</name>
    <dbReference type="NCBI Taxonomy" id="1068625"/>
    <lineage>
        <taxon>Eukaryota</taxon>
        <taxon>Discoba</taxon>
        <taxon>Euglenozoa</taxon>
        <taxon>Kinetoplastea</taxon>
        <taxon>Metakinetoplastina</taxon>
        <taxon>Trypanosomatida</taxon>
        <taxon>Trypanosomatidae</taxon>
        <taxon>Trypanosoma</taxon>
        <taxon>Nannomonas</taxon>
    </lineage>
</organism>
<feature type="region of interest" description="Disordered" evidence="1">
    <location>
        <begin position="1022"/>
        <end position="1043"/>
    </location>
</feature>
<reference evidence="2" key="1">
    <citation type="journal article" date="2012" name="Proc. Natl. Acad. Sci. U.S.A.">
        <title>Antigenic diversity is generated by distinct evolutionary mechanisms in African trypanosome species.</title>
        <authorList>
            <person name="Jackson A.P."/>
            <person name="Berry A."/>
            <person name="Aslett M."/>
            <person name="Allison H.C."/>
            <person name="Burton P."/>
            <person name="Vavrova-Anderson J."/>
            <person name="Brown R."/>
            <person name="Browne H."/>
            <person name="Corton N."/>
            <person name="Hauser H."/>
            <person name="Gamble J."/>
            <person name="Gilderthorp R."/>
            <person name="Marcello L."/>
            <person name="McQuillan J."/>
            <person name="Otto T.D."/>
            <person name="Quail M.A."/>
            <person name="Sanders M.J."/>
            <person name="van Tonder A."/>
            <person name="Ginger M.L."/>
            <person name="Field M.C."/>
            <person name="Barry J.D."/>
            <person name="Hertz-Fowler C."/>
            <person name="Berriman M."/>
        </authorList>
    </citation>
    <scope>NUCLEOTIDE SEQUENCE</scope>
    <source>
        <strain evidence="2">IL3000</strain>
    </source>
</reference>
<name>G0UWH6_TRYCI</name>
<feature type="region of interest" description="Disordered" evidence="1">
    <location>
        <begin position="536"/>
        <end position="782"/>
    </location>
</feature>
<dbReference type="AlphaFoldDB" id="G0UWH6"/>
<feature type="compositionally biased region" description="Polar residues" evidence="1">
    <location>
        <begin position="536"/>
        <end position="560"/>
    </location>
</feature>
<dbReference type="VEuPathDB" id="TriTrypDB:TcIL3000_10_5060"/>
<feature type="compositionally biased region" description="Basic and acidic residues" evidence="1">
    <location>
        <begin position="561"/>
        <end position="573"/>
    </location>
</feature>
<sequence length="1268" mass="141598">MATLAPTATALKNPERWGETFAELSEKALEKKDQIVLSHDPRSHLNSNSLKARLMVSVRTLPSLSVLKRVLKERRDNSKHLFSDAPGGVGNMQPSFGAGASDYQLSSTAIWVVESTVDGRVIVVDASTGVVEMVIVDPKRGVLITSLMHAPFKGLINKYLNVVPIETPQDLLHVRESRLINTDYMWIGFSDGSVRLFPTSSQQVCEWDRSAQMAKGNLADIVFELPKFHKGAIIAITRSPCHEDDKVVDVSLGSRLSSSIHQLTAATSRMCLEGREHLSLVCTASEDSCIAVWDIKKIYRCLEEMKAICREKRAEMKIYNAGGTSFRADAVTFLVNSPTSNTQCTVRSTCAIVKIRPLFKLKGGVGGLRTLNWISTMVTTKDYTKPRDAVAMTRDPKESTAPKLIKDRRLIQTMTRWERREEHRRMLRLSEREMRDVERELETLMPPLAEEPVQSRRINLIVAGDVHGTVHLWDLDEELELDVCEGTFTPCTSTPRLLSPVSRRRRDSTECERLKRNFSFANQSTTSDHMCHVSTTPNGTYSTPPKTCNSIGTPRTATNKSDARLRRRSDLHNLETGPVSSQTLVATPRHAGRDGWQGGTPVVSPQSGRGASKRLRTPSRPQWRSSGSWTPTVASTCKSIGLSTRGTGTRRLHDYPSVKGQNGSTSRRMKKVAPSTPRLGTSARESIKTPRSCVTSLSSPSCAAKVTPAKNPDASERLRGGRSSFLNSTTPTTKRRNTFDRQISPSGGKCADTGKLEKQLKRRSFSSNKNGGGRSGVSATDCSENYTSYSRNQSHVDRQRFSPTHSGLGRCVKQGSLYGYADSGYSPLRRNSLGGVSAGHRQMNDLYTRKAKFTEDLVDGGSVTGIVADLPPVITVTMRQLPDPPEPHYSLLEKPTAEEMERRVLANTFDELTNDRALFYVFKKLRFYVSVEGTIMRMQCIPKSTKSKGKASLRLHSPARDHGKTDGDLTFNIVFQQRILEKQPHPITLLFNDQGRSQLWIARNDGLLSVLSTVTDKIVTRVPHPSADTPLGPPGEGDCRRRQTASMVERGRPLTLEAHRKHTKYSVGHFVNFIPISVLQQFHVLRVSRTFSNEEEEDFLMLNPLGSNGSIAALDDRRALDGHARTRELNLSKLLQTLRQCRMSAVSVRGAQRDYYNSLFNSVSDRVGKLIAYSYAVNRYFLMEKVFRGWLDQHQHFRRKHVLRGVHTRKMAYLSRVAALMADSITAGMRRMLMAQWISFYHQTRIHVREFGPGVPSARGGVRIKGLR</sequence>
<gene>
    <name evidence="2" type="ORF">TCIL3000_10_5060</name>
</gene>
<dbReference type="SUPFAM" id="SSF50978">
    <property type="entry name" value="WD40 repeat-like"/>
    <property type="match status" value="1"/>
</dbReference>
<evidence type="ECO:0000313" key="2">
    <source>
        <dbReference type="EMBL" id="CCC93742.1"/>
    </source>
</evidence>
<proteinExistence type="predicted"/>
<feature type="compositionally biased region" description="Polar residues" evidence="1">
    <location>
        <begin position="619"/>
        <end position="647"/>
    </location>
</feature>
<accession>G0UWH6</accession>
<feature type="compositionally biased region" description="Polar residues" evidence="1">
    <location>
        <begin position="692"/>
        <end position="701"/>
    </location>
</feature>
<protein>
    <submittedName>
        <fullName evidence="2">Uncharacterized protein</fullName>
    </submittedName>
</protein>
<dbReference type="InterPro" id="IPR036322">
    <property type="entry name" value="WD40_repeat_dom_sf"/>
</dbReference>
<evidence type="ECO:0000256" key="1">
    <source>
        <dbReference type="SAM" id="MobiDB-lite"/>
    </source>
</evidence>